<sequence length="441" mass="48458">MNLLKKRENLKKIKDAIAVKKSDLAQIKKDLGEKEKSATDEDLTSLRDKAQTLADDIDALIAQESAAEEEVSDAEQELADIVESSKSRMEKSKNDKRVGNDKYLDTKEALKDFADVLQRNPEDAAGVQKAWGAKLKEKNITNPTLLVPTPVATAIKDAFEKSGSIFSTFNHTGLNAWRVMLNTEEGDVGLARGHKRGTDKDEQSITLDDKVIRAQYIYKYLTLDKETIRENSDTGALLKYVLEELPQRVVMEIEKAAIVGDGRATSSDDKIYAYEAIIDADDIYMTKVDAVAANSLIVDLVKLDALVQSEGQRYLVMNRITLAELKVATDANGSLMYPIGTDMASVLGVDTIFTPQWFPTRAPGVPIAVEYAENTYRTVGDNAIDSYENFILAKNKNEYLAELYSGGALSEFKSGATLMQPTTSAPISADVPEDVPDVPLG</sequence>
<dbReference type="InterPro" id="IPR024455">
    <property type="entry name" value="Phage_capsid"/>
</dbReference>
<evidence type="ECO:0000256" key="2">
    <source>
        <dbReference type="SAM" id="Coils"/>
    </source>
</evidence>
<dbReference type="EMBL" id="JAARXV010000001">
    <property type="protein sequence ID" value="MBC2140741.1"/>
    <property type="molecule type" value="Genomic_DNA"/>
</dbReference>
<feature type="coiled-coil region" evidence="2">
    <location>
        <begin position="43"/>
        <end position="84"/>
    </location>
</feature>
<organism evidence="3 4">
    <name type="scientific">Listeria innocua</name>
    <dbReference type="NCBI Taxonomy" id="1642"/>
    <lineage>
        <taxon>Bacteria</taxon>
        <taxon>Bacillati</taxon>
        <taxon>Bacillota</taxon>
        <taxon>Bacilli</taxon>
        <taxon>Bacillales</taxon>
        <taxon>Listeriaceae</taxon>
        <taxon>Listeria</taxon>
    </lineage>
</organism>
<dbReference type="NCBIfam" id="TIGR01554">
    <property type="entry name" value="major_cap_HK97"/>
    <property type="match status" value="1"/>
</dbReference>
<protein>
    <submittedName>
        <fullName evidence="3">Phage major capsid protein</fullName>
    </submittedName>
</protein>
<dbReference type="AlphaFoldDB" id="A0AB73H552"/>
<comment type="subcellular location">
    <subcellularLocation>
        <location evidence="1">Virion</location>
    </subcellularLocation>
</comment>
<comment type="caution">
    <text evidence="3">The sequence shown here is derived from an EMBL/GenBank/DDBJ whole genome shotgun (WGS) entry which is preliminary data.</text>
</comment>
<evidence type="ECO:0000256" key="1">
    <source>
        <dbReference type="ARBA" id="ARBA00004328"/>
    </source>
</evidence>
<name>A0AB73H552_LISIO</name>
<proteinExistence type="predicted"/>
<evidence type="ECO:0000313" key="4">
    <source>
        <dbReference type="Proteomes" id="UP000552309"/>
    </source>
</evidence>
<dbReference type="SUPFAM" id="SSF56563">
    <property type="entry name" value="Major capsid protein gp5"/>
    <property type="match status" value="1"/>
</dbReference>
<dbReference type="Pfam" id="PF06673">
    <property type="entry name" value="L_lactis_ph-MCP"/>
    <property type="match status" value="1"/>
</dbReference>
<accession>A0AB73H552</accession>
<reference evidence="3 4" key="1">
    <citation type="submission" date="2020-03" db="EMBL/GenBank/DDBJ databases">
        <title>Soil Listeria distribution.</title>
        <authorList>
            <person name="Liao J."/>
            <person name="Wiedmann M."/>
        </authorList>
    </citation>
    <scope>NUCLEOTIDE SEQUENCE [LARGE SCALE GENOMIC DNA]</scope>
    <source>
        <strain evidence="3 4">FSL L7-0297</strain>
    </source>
</reference>
<dbReference type="Proteomes" id="UP000552309">
    <property type="component" value="Unassembled WGS sequence"/>
</dbReference>
<dbReference type="RefSeq" id="WP_185542844.1">
    <property type="nucleotide sequence ID" value="NZ_JAARXV010000001.1"/>
</dbReference>
<keyword evidence="2" id="KW-0175">Coiled coil</keyword>
<dbReference type="InterPro" id="IPR009559">
    <property type="entry name" value="Lactococcus_phage_c2_MCP"/>
</dbReference>
<evidence type="ECO:0000313" key="3">
    <source>
        <dbReference type="EMBL" id="MBC2140741.1"/>
    </source>
</evidence>
<gene>
    <name evidence="3" type="ORF">HCA89_00345</name>
</gene>